<dbReference type="EMBL" id="QKZS01000002">
    <property type="protein sequence ID" value="PZX57540.1"/>
    <property type="molecule type" value="Genomic_DNA"/>
</dbReference>
<gene>
    <name evidence="1" type="ORF">LX76_01086</name>
</gene>
<dbReference type="SUPFAM" id="SSF51735">
    <property type="entry name" value="NAD(P)-binding Rossmann-fold domains"/>
    <property type="match status" value="1"/>
</dbReference>
<protein>
    <submittedName>
        <fullName evidence="1">Uncharacterized protein</fullName>
    </submittedName>
</protein>
<comment type="caution">
    <text evidence="1">The sequence shown here is derived from an EMBL/GenBank/DDBJ whole genome shotgun (WGS) entry which is preliminary data.</text>
</comment>
<dbReference type="AlphaFoldDB" id="A0A2W7RGR3"/>
<accession>A0A2W7RGR3</accession>
<evidence type="ECO:0000313" key="1">
    <source>
        <dbReference type="EMBL" id="PZX57540.1"/>
    </source>
</evidence>
<reference evidence="1 2" key="1">
    <citation type="submission" date="2018-06" db="EMBL/GenBank/DDBJ databases">
        <title>Genomic Encyclopedia of Archaeal and Bacterial Type Strains, Phase II (KMG-II): from individual species to whole genera.</title>
        <authorList>
            <person name="Goeker M."/>
        </authorList>
    </citation>
    <scope>NUCLEOTIDE SEQUENCE [LARGE SCALE GENOMIC DNA]</scope>
    <source>
        <strain evidence="1 2">DSM 18774</strain>
    </source>
</reference>
<dbReference type="Proteomes" id="UP000249538">
    <property type="component" value="Unassembled WGS sequence"/>
</dbReference>
<sequence>MRLQGKSAFITGAARGIGGAFGEAEYIVAQIYNVDAGNWMS</sequence>
<proteinExistence type="predicted"/>
<name>A0A2W7RGR3_9RHOB</name>
<dbReference type="InterPro" id="IPR036291">
    <property type="entry name" value="NAD(P)-bd_dom_sf"/>
</dbReference>
<evidence type="ECO:0000313" key="2">
    <source>
        <dbReference type="Proteomes" id="UP000249538"/>
    </source>
</evidence>
<organism evidence="1 2">
    <name type="scientific">Cereibacter changlensis</name>
    <dbReference type="NCBI Taxonomy" id="402884"/>
    <lineage>
        <taxon>Bacteria</taxon>
        <taxon>Pseudomonadati</taxon>
        <taxon>Pseudomonadota</taxon>
        <taxon>Alphaproteobacteria</taxon>
        <taxon>Rhodobacterales</taxon>
        <taxon>Paracoccaceae</taxon>
        <taxon>Cereibacter</taxon>
    </lineage>
</organism>